<evidence type="ECO:0000313" key="2">
    <source>
        <dbReference type="Proteomes" id="UP001139150"/>
    </source>
</evidence>
<dbReference type="AlphaFoldDB" id="A0A9X2I336"/>
<dbReference type="Proteomes" id="UP001139150">
    <property type="component" value="Unassembled WGS sequence"/>
</dbReference>
<proteinExistence type="predicted"/>
<evidence type="ECO:0008006" key="3">
    <source>
        <dbReference type="Google" id="ProtNLM"/>
    </source>
</evidence>
<dbReference type="EMBL" id="JAKRYL010000006">
    <property type="protein sequence ID" value="MCL7747037.1"/>
    <property type="molecule type" value="Genomic_DNA"/>
</dbReference>
<dbReference type="RefSeq" id="WP_250095938.1">
    <property type="nucleotide sequence ID" value="NZ_JAKRYL010000006.1"/>
</dbReference>
<accession>A0A9X2I336</accession>
<evidence type="ECO:0000313" key="1">
    <source>
        <dbReference type="EMBL" id="MCL7747037.1"/>
    </source>
</evidence>
<reference evidence="1" key="1">
    <citation type="submission" date="2022-02" db="EMBL/GenBank/DDBJ databases">
        <title>Halalkalibacter sp. nov. isolated from Lonar Lake, India.</title>
        <authorList>
            <person name="Joshi A."/>
            <person name="Thite S."/>
            <person name="Lodha T."/>
        </authorList>
    </citation>
    <scope>NUCLEOTIDE SEQUENCE</scope>
    <source>
        <strain evidence="1">MEB205</strain>
    </source>
</reference>
<gene>
    <name evidence="1" type="ORF">MF646_07860</name>
</gene>
<comment type="caution">
    <text evidence="1">The sequence shown here is derived from an EMBL/GenBank/DDBJ whole genome shotgun (WGS) entry which is preliminary data.</text>
</comment>
<organism evidence="1 2">
    <name type="scientific">Halalkalibacter alkaliphilus</name>
    <dbReference type="NCBI Taxonomy" id="2917993"/>
    <lineage>
        <taxon>Bacteria</taxon>
        <taxon>Bacillati</taxon>
        <taxon>Bacillota</taxon>
        <taxon>Bacilli</taxon>
        <taxon>Bacillales</taxon>
        <taxon>Bacillaceae</taxon>
        <taxon>Halalkalibacter</taxon>
    </lineage>
</organism>
<protein>
    <recommendedName>
        <fullName evidence="3">Restriction endonuclease type IV Mrr domain-containing protein</fullName>
    </recommendedName>
</protein>
<sequence>MPKSFGCMSQEEFNNELVPLLTAIKKDIKKILKGQKWKVYDEFSLKLIDNSNLNRESYITFDFSSTKSSYIKNGNPTGNELVVYASNLVYTEKYTEKRIRLGLAKIFFEEILKNVKIKEIAKYFNGVLTDFYKVIDSFETDKYICLLPRKISFQDSPLPVSLFSSDYIVFPIDDKLDGNNDVKINSKIGKSTLITNKADKSNYTNFNKILNLYDLISHFTDFRVFSHDVLFLKKITRMKLDNILSLINIFEEDSMSDTVLRLQYELVNLDYSDGNAFEVLIEKILKECFQESFDSFDLQMQVPNHGGITRRDFVIKNHNSNDEFLEALELNGVRMLLFDAKNYSKPLSSDDLSRVRDYLEDNKYFGNLAIIVSRKGCDENCEEQIFRSLISSNSKKILVLKEEDIIKMLQRLDKKLKPIDIINDAYYKLLLKA</sequence>
<name>A0A9X2I336_9BACI</name>
<keyword evidence="2" id="KW-1185">Reference proteome</keyword>